<proteinExistence type="predicted"/>
<dbReference type="NCBIfam" id="TIGR00277">
    <property type="entry name" value="HDIG"/>
    <property type="match status" value="1"/>
</dbReference>
<dbReference type="EMBL" id="CP000743">
    <property type="protein sequence ID" value="ABR56728.1"/>
    <property type="molecule type" value="Genomic_DNA"/>
</dbReference>
<feature type="domain" description="HD" evidence="1">
    <location>
        <begin position="69"/>
        <end position="182"/>
    </location>
</feature>
<dbReference type="PANTHER" id="PTHR38659:SF2">
    <property type="entry name" value="HDIG DOMAIN PROTEIN"/>
    <property type="match status" value="1"/>
</dbReference>
<dbReference type="Pfam" id="PF01966">
    <property type="entry name" value="HD"/>
    <property type="match status" value="1"/>
</dbReference>
<dbReference type="InterPro" id="IPR006675">
    <property type="entry name" value="HDIG_dom"/>
</dbReference>
<dbReference type="InterPro" id="IPR004454">
    <property type="entry name" value="HD-related"/>
</dbReference>
<dbReference type="HOGENOM" id="CLU_073842_1_1_2"/>
<sequence length="221" mass="25549">MIIMPGNNDFFLESDIIDKLNIIYKINFNNPCFYKEYYDKYLKYIFSRSFKFKFIESYELLHSSCDNNVIMHCLTVSLYAYEIASKIKQKNDISVDLDLIILGALLHDIGRSKTHSISHGVEGAKILKKYNYNDKIIRIAETHIGAGIPKNEAIELNLPPKDYLQNTLEEQIVAHADNLISGIKIVRINDVIDKFKKNTNENHPSINRIINLNKKINDLIL</sequence>
<dbReference type="KEGG" id="mae:Maeo_1151"/>
<dbReference type="SUPFAM" id="SSF109604">
    <property type="entry name" value="HD-domain/PDEase-like"/>
    <property type="match status" value="1"/>
</dbReference>
<organism evidence="2 3">
    <name type="scientific">Methanococcus aeolicus (strain ATCC BAA-1280 / DSM 17508 / OCM 812 / Nankai-3)</name>
    <dbReference type="NCBI Taxonomy" id="419665"/>
    <lineage>
        <taxon>Archaea</taxon>
        <taxon>Methanobacteriati</taxon>
        <taxon>Methanobacteriota</taxon>
        <taxon>Methanomada group</taxon>
        <taxon>Methanococci</taxon>
        <taxon>Methanococcales</taxon>
        <taxon>Methanococcaceae</taxon>
        <taxon>Methanococcus</taxon>
    </lineage>
</organism>
<keyword evidence="3" id="KW-1185">Reference proteome</keyword>
<evidence type="ECO:0000259" key="1">
    <source>
        <dbReference type="PROSITE" id="PS51831"/>
    </source>
</evidence>
<dbReference type="AlphaFoldDB" id="A6UW56"/>
<dbReference type="PROSITE" id="PS51831">
    <property type="entry name" value="HD"/>
    <property type="match status" value="1"/>
</dbReference>
<dbReference type="STRING" id="419665.Maeo_1151"/>
<dbReference type="Gene3D" id="1.10.3210.10">
    <property type="entry name" value="Hypothetical protein af1432"/>
    <property type="match status" value="1"/>
</dbReference>
<evidence type="ECO:0000313" key="3">
    <source>
        <dbReference type="Proteomes" id="UP000001106"/>
    </source>
</evidence>
<dbReference type="Proteomes" id="UP000001106">
    <property type="component" value="Chromosome"/>
</dbReference>
<accession>A6UW56</accession>
<dbReference type="GO" id="GO:0016787">
    <property type="term" value="F:hydrolase activity"/>
    <property type="evidence" value="ECO:0007669"/>
    <property type="project" value="UniProtKB-KW"/>
</dbReference>
<name>A6UW56_META3</name>
<evidence type="ECO:0000313" key="2">
    <source>
        <dbReference type="EMBL" id="ABR56728.1"/>
    </source>
</evidence>
<dbReference type="CDD" id="cd00077">
    <property type="entry name" value="HDc"/>
    <property type="match status" value="1"/>
</dbReference>
<dbReference type="InterPro" id="IPR003607">
    <property type="entry name" value="HD/PDEase_dom"/>
</dbReference>
<dbReference type="PANTHER" id="PTHR38659">
    <property type="entry name" value="METAL-DEPENDENT PHOSPHOHYDROLASE"/>
    <property type="match status" value="1"/>
</dbReference>
<dbReference type="InterPro" id="IPR006674">
    <property type="entry name" value="HD_domain"/>
</dbReference>
<gene>
    <name evidence="2" type="ordered locus">Maeo_1151</name>
</gene>
<reference evidence="2" key="1">
    <citation type="submission" date="2007-06" db="EMBL/GenBank/DDBJ databases">
        <title>Complete sequence of Methanococcus aeolicus Nankai-3.</title>
        <authorList>
            <consortium name="US DOE Joint Genome Institute"/>
            <person name="Copeland A."/>
            <person name="Lucas S."/>
            <person name="Lapidus A."/>
            <person name="Barry K."/>
            <person name="Glavina del Rio T."/>
            <person name="Dalin E."/>
            <person name="Tice H."/>
            <person name="Pitluck S."/>
            <person name="Chain P."/>
            <person name="Malfatti S."/>
            <person name="Shin M."/>
            <person name="Vergez L."/>
            <person name="Schmutz J."/>
            <person name="Larimer F."/>
            <person name="Land M."/>
            <person name="Hauser L."/>
            <person name="Kyrpides N."/>
            <person name="Lykidis A."/>
            <person name="Sieprawska-Lupa M."/>
            <person name="Whitman W.B."/>
            <person name="Richardson P."/>
        </authorList>
    </citation>
    <scope>NUCLEOTIDE SEQUENCE [LARGE SCALE GENOMIC DNA]</scope>
    <source>
        <strain evidence="2">Nankai-3</strain>
    </source>
</reference>
<dbReference type="SMART" id="SM00471">
    <property type="entry name" value="HDc"/>
    <property type="match status" value="1"/>
</dbReference>
<dbReference type="NCBIfam" id="TIGR00295">
    <property type="entry name" value="TIGR00295 family protein"/>
    <property type="match status" value="1"/>
</dbReference>
<dbReference type="eggNOG" id="arCOG01858">
    <property type="taxonomic scope" value="Archaea"/>
</dbReference>
<protein>
    <submittedName>
        <fullName evidence="2">Metal dependent phosphohydrolase</fullName>
    </submittedName>
</protein>